<sequence>MTMGWTQFFRSAPAMTMTIVAPSPVAESCDLESLTSIFAMGYKTCGLLRMVAPSLVMMTSLVVMATVLSMPVTPRTLSPY</sequence>
<evidence type="ECO:0000313" key="1">
    <source>
        <dbReference type="EMBL" id="KAJ8632587.1"/>
    </source>
</evidence>
<protein>
    <submittedName>
        <fullName evidence="1">Uncharacterized protein</fullName>
    </submittedName>
</protein>
<dbReference type="Proteomes" id="UP001234297">
    <property type="component" value="Chromosome 8"/>
</dbReference>
<organism evidence="1 2">
    <name type="scientific">Persea americana</name>
    <name type="common">Avocado</name>
    <dbReference type="NCBI Taxonomy" id="3435"/>
    <lineage>
        <taxon>Eukaryota</taxon>
        <taxon>Viridiplantae</taxon>
        <taxon>Streptophyta</taxon>
        <taxon>Embryophyta</taxon>
        <taxon>Tracheophyta</taxon>
        <taxon>Spermatophyta</taxon>
        <taxon>Magnoliopsida</taxon>
        <taxon>Magnoliidae</taxon>
        <taxon>Laurales</taxon>
        <taxon>Lauraceae</taxon>
        <taxon>Persea</taxon>
    </lineage>
</organism>
<proteinExistence type="predicted"/>
<comment type="caution">
    <text evidence="1">The sequence shown here is derived from an EMBL/GenBank/DDBJ whole genome shotgun (WGS) entry which is preliminary data.</text>
</comment>
<keyword evidence="2" id="KW-1185">Reference proteome</keyword>
<evidence type="ECO:0000313" key="2">
    <source>
        <dbReference type="Proteomes" id="UP001234297"/>
    </source>
</evidence>
<accession>A0ACC2LGS6</accession>
<name>A0ACC2LGS6_PERAE</name>
<reference evidence="1 2" key="1">
    <citation type="journal article" date="2022" name="Hortic Res">
        <title>A haplotype resolved chromosomal level avocado genome allows analysis of novel avocado genes.</title>
        <authorList>
            <person name="Nath O."/>
            <person name="Fletcher S.J."/>
            <person name="Hayward A."/>
            <person name="Shaw L.M."/>
            <person name="Masouleh A.K."/>
            <person name="Furtado A."/>
            <person name="Henry R.J."/>
            <person name="Mitter N."/>
        </authorList>
    </citation>
    <scope>NUCLEOTIDE SEQUENCE [LARGE SCALE GENOMIC DNA]</scope>
    <source>
        <strain evidence="2">cv. Hass</strain>
    </source>
</reference>
<dbReference type="EMBL" id="CM056816">
    <property type="protein sequence ID" value="KAJ8632587.1"/>
    <property type="molecule type" value="Genomic_DNA"/>
</dbReference>
<gene>
    <name evidence="1" type="ORF">MRB53_025923</name>
</gene>